<keyword evidence="1" id="KW-1185">Reference proteome</keyword>
<sequence>MYLFTSSNRHEVENNLIRNRPIFGTVGCGVGTSHIRLLTTAMNGPKGLGERLIEAPDSQQTKGVSNGERDARPMLASNVTNICTPELVRRTAAGTLKHQIMD</sequence>
<name>A0A0M3ICN0_ASCLU</name>
<evidence type="ECO:0000313" key="1">
    <source>
        <dbReference type="Proteomes" id="UP000036681"/>
    </source>
</evidence>
<dbReference type="AlphaFoldDB" id="A0A0M3ICN0"/>
<organism evidence="1 2">
    <name type="scientific">Ascaris lumbricoides</name>
    <name type="common">Giant roundworm</name>
    <dbReference type="NCBI Taxonomy" id="6252"/>
    <lineage>
        <taxon>Eukaryota</taxon>
        <taxon>Metazoa</taxon>
        <taxon>Ecdysozoa</taxon>
        <taxon>Nematoda</taxon>
        <taxon>Chromadorea</taxon>
        <taxon>Rhabditida</taxon>
        <taxon>Spirurina</taxon>
        <taxon>Ascaridomorpha</taxon>
        <taxon>Ascaridoidea</taxon>
        <taxon>Ascarididae</taxon>
        <taxon>Ascaris</taxon>
    </lineage>
</organism>
<proteinExistence type="predicted"/>
<protein>
    <submittedName>
        <fullName evidence="2">Uncharacterized protein</fullName>
    </submittedName>
</protein>
<dbReference type="WBParaSite" id="ALUE_0001566301-mRNA-1">
    <property type="protein sequence ID" value="ALUE_0001566301-mRNA-1"/>
    <property type="gene ID" value="ALUE_0001566301"/>
</dbReference>
<dbReference type="Proteomes" id="UP000036681">
    <property type="component" value="Unplaced"/>
</dbReference>
<evidence type="ECO:0000313" key="2">
    <source>
        <dbReference type="WBParaSite" id="ALUE_0001566301-mRNA-1"/>
    </source>
</evidence>
<reference evidence="2" key="1">
    <citation type="submission" date="2017-02" db="UniProtKB">
        <authorList>
            <consortium name="WormBaseParasite"/>
        </authorList>
    </citation>
    <scope>IDENTIFICATION</scope>
</reference>
<accession>A0A0M3ICN0</accession>